<dbReference type="AlphaFoldDB" id="A0A078IE67"/>
<keyword evidence="3" id="KW-1185">Reference proteome</keyword>
<feature type="compositionally biased region" description="Acidic residues" evidence="1">
    <location>
        <begin position="178"/>
        <end position="199"/>
    </location>
</feature>
<dbReference type="EMBL" id="LK032765">
    <property type="protein sequence ID" value="CDY48296.1"/>
    <property type="molecule type" value="Genomic_DNA"/>
</dbReference>
<proteinExistence type="predicted"/>
<name>A0A078IE67_BRANA</name>
<evidence type="ECO:0000313" key="2">
    <source>
        <dbReference type="EMBL" id="CDY48296.1"/>
    </source>
</evidence>
<dbReference type="PaxDb" id="3708-A0A078IE67"/>
<feature type="region of interest" description="Disordered" evidence="1">
    <location>
        <begin position="171"/>
        <end position="199"/>
    </location>
</feature>
<sequence length="199" mass="22308">MIKHRRFQSSSPISSVRLDLGRGLVVFPVRDRSWVFSLILGGGSLRCSRRRSGSSPLFGDERHGSGEGGWWISVERRFQGGGVKWLHKLLGTSVRTVNWLGAHGCSPTQTVLGGDCYDQLFKHWPNVYLALENNLEIVPVSTGAVLLPTNVQALVCTRNWLKGFPEIVDESIEKTEEEKEEEDKEKEKEEESGESIDLN</sequence>
<evidence type="ECO:0000313" key="3">
    <source>
        <dbReference type="Proteomes" id="UP000028999"/>
    </source>
</evidence>
<evidence type="ECO:0000256" key="1">
    <source>
        <dbReference type="SAM" id="MobiDB-lite"/>
    </source>
</evidence>
<accession>A0A078IE67</accession>
<dbReference type="Gramene" id="CDY48296">
    <property type="protein sequence ID" value="CDY48296"/>
    <property type="gene ID" value="GSBRNA2T00089256001"/>
</dbReference>
<organism evidence="2 3">
    <name type="scientific">Brassica napus</name>
    <name type="common">Rape</name>
    <dbReference type="NCBI Taxonomy" id="3708"/>
    <lineage>
        <taxon>Eukaryota</taxon>
        <taxon>Viridiplantae</taxon>
        <taxon>Streptophyta</taxon>
        <taxon>Embryophyta</taxon>
        <taxon>Tracheophyta</taxon>
        <taxon>Spermatophyta</taxon>
        <taxon>Magnoliopsida</taxon>
        <taxon>eudicotyledons</taxon>
        <taxon>Gunneridae</taxon>
        <taxon>Pentapetalae</taxon>
        <taxon>rosids</taxon>
        <taxon>malvids</taxon>
        <taxon>Brassicales</taxon>
        <taxon>Brassicaceae</taxon>
        <taxon>Brassiceae</taxon>
        <taxon>Brassica</taxon>
    </lineage>
</organism>
<reference evidence="2 3" key="1">
    <citation type="journal article" date="2014" name="Science">
        <title>Plant genetics. Early allopolyploid evolution in the post-Neolithic Brassica napus oilseed genome.</title>
        <authorList>
            <person name="Chalhoub B."/>
            <person name="Denoeud F."/>
            <person name="Liu S."/>
            <person name="Parkin I.A."/>
            <person name="Tang H."/>
            <person name="Wang X."/>
            <person name="Chiquet J."/>
            <person name="Belcram H."/>
            <person name="Tong C."/>
            <person name="Samans B."/>
            <person name="Correa M."/>
            <person name="Da Silva C."/>
            <person name="Just J."/>
            <person name="Falentin C."/>
            <person name="Koh C.S."/>
            <person name="Le Clainche I."/>
            <person name="Bernard M."/>
            <person name="Bento P."/>
            <person name="Noel B."/>
            <person name="Labadie K."/>
            <person name="Alberti A."/>
            <person name="Charles M."/>
            <person name="Arnaud D."/>
            <person name="Guo H."/>
            <person name="Daviaud C."/>
            <person name="Alamery S."/>
            <person name="Jabbari K."/>
            <person name="Zhao M."/>
            <person name="Edger P.P."/>
            <person name="Chelaifa H."/>
            <person name="Tack D."/>
            <person name="Lassalle G."/>
            <person name="Mestiri I."/>
            <person name="Schnel N."/>
            <person name="Le Paslier M.C."/>
            <person name="Fan G."/>
            <person name="Renault V."/>
            <person name="Bayer P.E."/>
            <person name="Golicz A.A."/>
            <person name="Manoli S."/>
            <person name="Lee T.H."/>
            <person name="Thi V.H."/>
            <person name="Chalabi S."/>
            <person name="Hu Q."/>
            <person name="Fan C."/>
            <person name="Tollenaere R."/>
            <person name="Lu Y."/>
            <person name="Battail C."/>
            <person name="Shen J."/>
            <person name="Sidebottom C.H."/>
            <person name="Wang X."/>
            <person name="Canaguier A."/>
            <person name="Chauveau A."/>
            <person name="Berard A."/>
            <person name="Deniot G."/>
            <person name="Guan M."/>
            <person name="Liu Z."/>
            <person name="Sun F."/>
            <person name="Lim Y.P."/>
            <person name="Lyons E."/>
            <person name="Town C.D."/>
            <person name="Bancroft I."/>
            <person name="Wang X."/>
            <person name="Meng J."/>
            <person name="Ma J."/>
            <person name="Pires J.C."/>
            <person name="King G.J."/>
            <person name="Brunel D."/>
            <person name="Delourme R."/>
            <person name="Renard M."/>
            <person name="Aury J.M."/>
            <person name="Adams K.L."/>
            <person name="Batley J."/>
            <person name="Snowdon R.J."/>
            <person name="Tost J."/>
            <person name="Edwards D."/>
            <person name="Zhou Y."/>
            <person name="Hua W."/>
            <person name="Sharpe A.G."/>
            <person name="Paterson A.H."/>
            <person name="Guan C."/>
            <person name="Wincker P."/>
        </authorList>
    </citation>
    <scope>NUCLEOTIDE SEQUENCE [LARGE SCALE GENOMIC DNA]</scope>
    <source>
        <strain evidence="3">cv. Darmor-bzh</strain>
    </source>
</reference>
<dbReference type="OMA" id="WWISVER"/>
<gene>
    <name evidence="2" type="primary">BnaC05g13500D</name>
    <name evidence="2" type="ORF">GSBRNA2T00089256001</name>
</gene>
<dbReference type="Proteomes" id="UP000028999">
    <property type="component" value="Unassembled WGS sequence"/>
</dbReference>
<protein>
    <submittedName>
        <fullName evidence="2">BnaC05g13500D protein</fullName>
    </submittedName>
</protein>